<accession>A0AAX6EXV8</accession>
<evidence type="ECO:0000259" key="3">
    <source>
        <dbReference type="Pfam" id="PF20416"/>
    </source>
</evidence>
<evidence type="ECO:0000313" key="4">
    <source>
        <dbReference type="EMBL" id="KAJ6808843.1"/>
    </source>
</evidence>
<dbReference type="PANTHER" id="PTHR17695:SF11">
    <property type="entry name" value="SMALL SUBUNIT PROCESSOME COMPONENT 20 HOMOLOG"/>
    <property type="match status" value="1"/>
</dbReference>
<feature type="signal peptide" evidence="1">
    <location>
        <begin position="1"/>
        <end position="35"/>
    </location>
</feature>
<keyword evidence="5" id="KW-1185">Reference proteome</keyword>
<dbReference type="SUPFAM" id="SSF48371">
    <property type="entry name" value="ARM repeat"/>
    <property type="match status" value="2"/>
</dbReference>
<dbReference type="EMBL" id="JANAVB010033219">
    <property type="protein sequence ID" value="KAJ6808843.1"/>
    <property type="molecule type" value="Genomic_DNA"/>
</dbReference>
<dbReference type="InterPro" id="IPR052575">
    <property type="entry name" value="SSU_processome_comp_20"/>
</dbReference>
<gene>
    <name evidence="4" type="ORF">M6B38_165890</name>
</gene>
<name>A0AAX6EXV8_IRIPA</name>
<proteinExistence type="predicted"/>
<feature type="chain" id="PRO_5043847834" evidence="1">
    <location>
        <begin position="36"/>
        <end position="1990"/>
    </location>
</feature>
<dbReference type="Pfam" id="PF07539">
    <property type="entry name" value="UTP20_N"/>
    <property type="match status" value="1"/>
</dbReference>
<protein>
    <submittedName>
        <fullName evidence="4">Small subunit processome component 20-like protein</fullName>
    </submittedName>
</protein>
<evidence type="ECO:0000256" key="1">
    <source>
        <dbReference type="SAM" id="SignalP"/>
    </source>
</evidence>
<sequence length="1990" mass="225061">MLQGFTQMLNSFCVCCWTNPCITLVMFLLKASSEAALEVITGVFQRLCGEIEHGDLNLVYKCLIEEVSSCIKDGCLVHLNRLLSLLTSTVAHFNRRKVYESETLFELVRCLIKWHIVPAETIKLDDHTSEILNRILQLMLLLLDDPHISGDLSNVIQEYAPAFKLKSSGLLLFLKGILLKEPQIAHAFRNHIIRAMDDMIEDLPQEVLFIMFTFFESQGERPLFSSFKRSEEEVPKICSFFKKKLQLLSDVVTNHDLSNTQVMESELPILWGVLSCYPRFQHILDNLPLLMNVIHSLDKLMETEADNIASIPKSTWQSLLGAALSCHKLLCKKSGNSETTKLILGLAKRHKSCSQVLSAVAEFLDSVFGPADEGHLSRTMVLDLSGDEVVLAINTFTDNLGHPDKAIRISTLRILSHYAPLDGPLPGSDEPPHKKQKIEEAGSHNGCSQSINVIDLLLSVETTPLSISTSRKIIILISRLQTSLASSSIHHAYIPLILSGIIGVLHNRLSHLWEPSLECLTVLLRKYKELTWDRFVMYLKDYQFRLLSSSNQLVKLNSEGPQKKSLDECFNLFLAPEYDCTPCVTVVSLLLQSLQKIPDIAESRSRQLVPLFLNFLGYDDDSHLSVDTFRCHKCTKKECRLVLKEWLQLFKLMRNAQSLYRSQVLKDVLANRLLDEIDSDIQLKVLECLLNWKDDFLIPYSEHLKNLIVSKSLREELTTWAVSKESQNIQEGHRISLIPIIIRLLTPKVRKLKTLASRKHTGVSHRRALLGFLAQLDVSELQLFFSLLLKPLLLNSLSTDMHTSDLDNHHLKFADSCQPSILTNRSISMPLANLSWKKQYGFLHALEDILRTFDELHVRPFLNPLMKVVAQILESCMLNITSGYGNKGCASKDSSANDFKFQNTDADALVSTTRMMNTSIKQYKDLRSLCLKIICFALNKFDDNDFACDFWDTFFSSVKPLIDSFKQEGSSSEKPSSLFSCFVAMSQSPKLVSLLDREATLVPTIFDILTVKTASNAIISSVLDFIENLLILDKDSDHQEGDPIKRILIPHIGTLIDCFHGLFQTRKKVYRKSSIWSKKTELRILKLLVKYINDPLAAERFVDVLLPFFKMKALHTAADECFEGLHVIKGILPVLGDKTTGKILSAVHPLLVSCRLDLRMCICDILDGLALIDPSLTFLARLLHDLNAVSSSEIGEPDYDTRVNAYDRIKPDTFSSLKEEHVSVILSHCIYDMSSEELIFRQSASTTLLSFIQFAASILNGNTEDCQEMLTPGAYKERTNFSLENSWTKACIQQIIKSTFLRNISESMDKDISIKKEWIVILRGMIYNLHEVPALGYFRPLCSEDPEVDFFNNILHLQTHRRVRALSRFRNVLSAGDMTENLLVKIFVPLFFNMLLDVKDGKGEHLRNACLETIASISGHMQWESYHVLLMTCFQNMKGAEKTIKIMIRLVSSILDMFHFWNENATPLVKDGGCDDLNFDNPEGNSSVGVLDYSEGNVPSHIKTYLEKAVFPKIKKMLNSDSEDVNVNISLTAVKLLKLLPEETMEAQLPSIIYRTCNFLKHRLESKRDEARSALAACAKELGMEKLHLIVKVLKATLKRGFELHVLGYTLNFILSKMLIVPSVGKLDHCLEELLYIAENDILGDVAEEKEVDKIASKMKETRKVKSFETLKLISQSITFSTHALKLLSHINIHIQKPLTPKKKVRLEKMLDHIAQGLECNPSAESDQLFIFAHGLIQDSISVESLKSQEGCEIQTNRLSIRDISYKGNSTTPQGSKNSHLTAVFALGVLHNRLKNMKLDKKDEQLLSMLDPFVSLLGDCLNSKYEDVLSAGFRCLAPMIKLPLPSLEAQADKIKILLLDIAQKPGNANSLLVQSCLKLLTVLLRSTKITLSHDQLHMLIQFPVFIDLQTNPSPVALSLLKSVVGRKIVVHEIYDVVLRVGELMVTSQSEPIRKKCSQILLQFLLDYHLSDKRLQQHIDFFLTNLRQGSY</sequence>
<reference evidence="4" key="2">
    <citation type="submission" date="2023-04" db="EMBL/GenBank/DDBJ databases">
        <authorList>
            <person name="Bruccoleri R.E."/>
            <person name="Oakeley E.J."/>
            <person name="Faust A.-M."/>
            <person name="Dessus-Babus S."/>
            <person name="Altorfer M."/>
            <person name="Burckhardt D."/>
            <person name="Oertli M."/>
            <person name="Naumann U."/>
            <person name="Petersen F."/>
            <person name="Wong J."/>
        </authorList>
    </citation>
    <scope>NUCLEOTIDE SEQUENCE</scope>
    <source>
        <strain evidence="4">GSM-AAB239-AS_SAM_17_03QT</strain>
        <tissue evidence="4">Leaf</tissue>
    </source>
</reference>
<feature type="domain" description="U3 small nucleolar RNA-associated protein 20 N-terminal" evidence="2">
    <location>
        <begin position="642"/>
        <end position="1267"/>
    </location>
</feature>
<dbReference type="PANTHER" id="PTHR17695">
    <property type="entry name" value="SMALL SUBUNIT PROCESSOME COMPONENT 20 HOMOLOG"/>
    <property type="match status" value="1"/>
</dbReference>
<evidence type="ECO:0000313" key="5">
    <source>
        <dbReference type="Proteomes" id="UP001140949"/>
    </source>
</evidence>
<reference evidence="4" key="1">
    <citation type="journal article" date="2023" name="GigaByte">
        <title>Genome assembly of the bearded iris, Iris pallida Lam.</title>
        <authorList>
            <person name="Bruccoleri R.E."/>
            <person name="Oakeley E.J."/>
            <person name="Faust A.M.E."/>
            <person name="Altorfer M."/>
            <person name="Dessus-Babus S."/>
            <person name="Burckhardt D."/>
            <person name="Oertli M."/>
            <person name="Naumann U."/>
            <person name="Petersen F."/>
            <person name="Wong J."/>
        </authorList>
    </citation>
    <scope>NUCLEOTIDE SEQUENCE</scope>
    <source>
        <strain evidence="4">GSM-AAB239-AS_SAM_17_03QT</strain>
    </source>
</reference>
<dbReference type="Proteomes" id="UP001140949">
    <property type="component" value="Unassembled WGS sequence"/>
</dbReference>
<dbReference type="Pfam" id="PF20416">
    <property type="entry name" value="UTP20"/>
    <property type="match status" value="1"/>
</dbReference>
<evidence type="ECO:0000259" key="2">
    <source>
        <dbReference type="Pfam" id="PF07539"/>
    </source>
</evidence>
<organism evidence="4 5">
    <name type="scientific">Iris pallida</name>
    <name type="common">Sweet iris</name>
    <dbReference type="NCBI Taxonomy" id="29817"/>
    <lineage>
        <taxon>Eukaryota</taxon>
        <taxon>Viridiplantae</taxon>
        <taxon>Streptophyta</taxon>
        <taxon>Embryophyta</taxon>
        <taxon>Tracheophyta</taxon>
        <taxon>Spermatophyta</taxon>
        <taxon>Magnoliopsida</taxon>
        <taxon>Liliopsida</taxon>
        <taxon>Asparagales</taxon>
        <taxon>Iridaceae</taxon>
        <taxon>Iridoideae</taxon>
        <taxon>Irideae</taxon>
        <taxon>Iris</taxon>
    </lineage>
</organism>
<comment type="caution">
    <text evidence="4">The sequence shown here is derived from an EMBL/GenBank/DDBJ whole genome shotgun (WGS) entry which is preliminary data.</text>
</comment>
<dbReference type="GO" id="GO:0030686">
    <property type="term" value="C:90S preribosome"/>
    <property type="evidence" value="ECO:0007669"/>
    <property type="project" value="TreeGrafter"/>
</dbReference>
<dbReference type="InterPro" id="IPR016024">
    <property type="entry name" value="ARM-type_fold"/>
</dbReference>
<feature type="domain" description="U3 small nucleolar RNA-associated protein 20" evidence="3">
    <location>
        <begin position="1521"/>
        <end position="1737"/>
    </location>
</feature>
<dbReference type="GO" id="GO:0032040">
    <property type="term" value="C:small-subunit processome"/>
    <property type="evidence" value="ECO:0007669"/>
    <property type="project" value="TreeGrafter"/>
</dbReference>
<dbReference type="InterPro" id="IPR046523">
    <property type="entry name" value="UTP20_dom"/>
</dbReference>
<keyword evidence="1" id="KW-0732">Signal</keyword>
<dbReference type="InterPro" id="IPR011430">
    <property type="entry name" value="UTP20_N"/>
</dbReference>